<dbReference type="STRING" id="1120920.SAMN03080599_01056"/>
<dbReference type="AlphaFoldDB" id="A0A1G5RW63"/>
<evidence type="ECO:0008006" key="3">
    <source>
        <dbReference type="Google" id="ProtNLM"/>
    </source>
</evidence>
<dbReference type="InterPro" id="IPR023296">
    <property type="entry name" value="Glyco_hydro_beta-prop_sf"/>
</dbReference>
<dbReference type="EMBL" id="FMWL01000004">
    <property type="protein sequence ID" value="SCZ78098.1"/>
    <property type="molecule type" value="Genomic_DNA"/>
</dbReference>
<dbReference type="RefSeq" id="WP_092589862.1">
    <property type="nucleotide sequence ID" value="NZ_FMWL01000004.1"/>
</dbReference>
<organism evidence="1 2">
    <name type="scientific">Acidaminobacter hydrogenoformans DSM 2784</name>
    <dbReference type="NCBI Taxonomy" id="1120920"/>
    <lineage>
        <taxon>Bacteria</taxon>
        <taxon>Bacillati</taxon>
        <taxon>Bacillota</taxon>
        <taxon>Clostridia</taxon>
        <taxon>Peptostreptococcales</taxon>
        <taxon>Acidaminobacteraceae</taxon>
        <taxon>Acidaminobacter</taxon>
    </lineage>
</organism>
<protein>
    <recommendedName>
        <fullName evidence="3">Glycosyl hydrolases family 43</fullName>
    </recommendedName>
</protein>
<reference evidence="1 2" key="1">
    <citation type="submission" date="2016-10" db="EMBL/GenBank/DDBJ databases">
        <authorList>
            <person name="de Groot N.N."/>
        </authorList>
    </citation>
    <scope>NUCLEOTIDE SEQUENCE [LARGE SCALE GENOMIC DNA]</scope>
    <source>
        <strain evidence="1 2">DSM 2784</strain>
    </source>
</reference>
<gene>
    <name evidence="1" type="ORF">SAMN03080599_01056</name>
</gene>
<keyword evidence="2" id="KW-1185">Reference proteome</keyword>
<dbReference type="OrthoDB" id="4410706at2"/>
<sequence>MWIINGYKKIAERGNGLLFKIPRIESLSYRPLEIADFSGYNQPYHPSVLFFEEGFCGYRYWMVQTPCPIDGLPYRDRWECPCIYYSEDGIRWVTDPGVNPIDDLNPGEIDNGDFFSDPHLVYRKDTHMLECWYRITHMNHNDSQEQHQYPTWIIRKKSKDGLHWGEREVLIDLQNPKSLDVMVRSPAVLWDDNKKIYRMWYVDSLPSLSGRKIMYAESRDGMTWSGKAAICMDRDIEPWHIDVSLFDGRHHMINYTLSGKQGLHYYESDDGIRFRYVKELLRPSPLMFNRFFRAGLYRSCSVKAHDGMRVYFSANDGRKTYLGLLAGDDLKNMKVMSINCNSL</sequence>
<dbReference type="Gene3D" id="2.115.10.20">
    <property type="entry name" value="Glycosyl hydrolase domain, family 43"/>
    <property type="match status" value="1"/>
</dbReference>
<proteinExistence type="predicted"/>
<dbReference type="Proteomes" id="UP000199208">
    <property type="component" value="Unassembled WGS sequence"/>
</dbReference>
<dbReference type="SUPFAM" id="SSF75005">
    <property type="entry name" value="Arabinanase/levansucrase/invertase"/>
    <property type="match status" value="1"/>
</dbReference>
<evidence type="ECO:0000313" key="1">
    <source>
        <dbReference type="EMBL" id="SCZ78098.1"/>
    </source>
</evidence>
<name>A0A1G5RW63_9FIRM</name>
<evidence type="ECO:0000313" key="2">
    <source>
        <dbReference type="Proteomes" id="UP000199208"/>
    </source>
</evidence>
<accession>A0A1G5RW63</accession>